<dbReference type="SUPFAM" id="SSF48576">
    <property type="entry name" value="Terpenoid synthases"/>
    <property type="match status" value="1"/>
</dbReference>
<evidence type="ECO:0000313" key="2">
    <source>
        <dbReference type="EMBL" id="GGD39425.1"/>
    </source>
</evidence>
<sequence>MTGAAADLVRFGEQSIAKGSKSFGMAARLFRPEIRADVVMLYAWCRHADDLIDGQEFGFGQEADHREGQNERLLELKAKTAQALSGAQVDDPAFDVLISVTRNNEIPARHPQDLIEGFEMDVNERSYATLGDTLDYCYHVAGVVGVMMAMVMGARAARVLDRASDLGLAFQLTNIARDIVDDAGVGRRYVPEDVLARHGLNGETYAAPQNRAALHAAACDLLDEAEKYYASARWGLPALDWRSAWAIASAARVYRAIGQKLRRKGSRAWEKRISTGKLTKIGLVLLALGDVIASRFRREENGPDRDWLYSRPTGAS</sequence>
<dbReference type="PROSITE" id="PS01045">
    <property type="entry name" value="SQUALEN_PHYTOEN_SYN_2"/>
    <property type="match status" value="1"/>
</dbReference>
<dbReference type="InterPro" id="IPR002060">
    <property type="entry name" value="Squ/phyt_synthse"/>
</dbReference>
<dbReference type="EMBL" id="BMGI01000004">
    <property type="protein sequence ID" value="GGD39425.1"/>
    <property type="molecule type" value="Genomic_DNA"/>
</dbReference>
<protein>
    <submittedName>
        <fullName evidence="2">Phytoene synthase</fullName>
    </submittedName>
</protein>
<organism evidence="2 3">
    <name type="scientific">Sinisalibacter lacisalsi</name>
    <dbReference type="NCBI Taxonomy" id="1526570"/>
    <lineage>
        <taxon>Bacteria</taxon>
        <taxon>Pseudomonadati</taxon>
        <taxon>Pseudomonadota</taxon>
        <taxon>Alphaproteobacteria</taxon>
        <taxon>Rhodobacterales</taxon>
        <taxon>Roseobacteraceae</taxon>
        <taxon>Sinisalibacter</taxon>
    </lineage>
</organism>
<proteinExistence type="predicted"/>
<dbReference type="Pfam" id="PF00494">
    <property type="entry name" value="SQS_PSY"/>
    <property type="match status" value="1"/>
</dbReference>
<evidence type="ECO:0000313" key="3">
    <source>
        <dbReference type="Proteomes" id="UP000617355"/>
    </source>
</evidence>
<reference evidence="3" key="1">
    <citation type="journal article" date="2019" name="Int. J. Syst. Evol. Microbiol.">
        <title>The Global Catalogue of Microorganisms (GCM) 10K type strain sequencing project: providing services to taxonomists for standard genome sequencing and annotation.</title>
        <authorList>
            <consortium name="The Broad Institute Genomics Platform"/>
            <consortium name="The Broad Institute Genome Sequencing Center for Infectious Disease"/>
            <person name="Wu L."/>
            <person name="Ma J."/>
        </authorList>
    </citation>
    <scope>NUCLEOTIDE SEQUENCE [LARGE SCALE GENOMIC DNA]</scope>
    <source>
        <strain evidence="3">CGMCC 1.12922</strain>
    </source>
</reference>
<evidence type="ECO:0000256" key="1">
    <source>
        <dbReference type="ARBA" id="ARBA00022679"/>
    </source>
</evidence>
<dbReference type="SFLD" id="SFLDG01212">
    <property type="entry name" value="Phytoene_synthase_like"/>
    <property type="match status" value="1"/>
</dbReference>
<accession>A0ABQ1QR18</accession>
<keyword evidence="3" id="KW-1185">Reference proteome</keyword>
<comment type="caution">
    <text evidence="2">The sequence shown here is derived from an EMBL/GenBank/DDBJ whole genome shotgun (WGS) entry which is preliminary data.</text>
</comment>
<dbReference type="InterPro" id="IPR019845">
    <property type="entry name" value="Squalene/phytoene_synthase_CS"/>
</dbReference>
<dbReference type="SFLD" id="SFLDG01018">
    <property type="entry name" value="Squalene/Phytoene_Synthase_Lik"/>
    <property type="match status" value="1"/>
</dbReference>
<keyword evidence="1" id="KW-0808">Transferase</keyword>
<name>A0ABQ1QR18_9RHOB</name>
<dbReference type="InterPro" id="IPR044843">
    <property type="entry name" value="Trans_IPPS_bact-type"/>
</dbReference>
<dbReference type="InterPro" id="IPR033904">
    <property type="entry name" value="Trans_IPPS_HH"/>
</dbReference>
<dbReference type="SFLD" id="SFLDS00005">
    <property type="entry name" value="Isoprenoid_Synthase_Type_I"/>
    <property type="match status" value="1"/>
</dbReference>
<dbReference type="Proteomes" id="UP000617355">
    <property type="component" value="Unassembled WGS sequence"/>
</dbReference>
<gene>
    <name evidence="2" type="primary">crtB</name>
    <name evidence="2" type="ORF">GCM10011358_24190</name>
</gene>
<dbReference type="PROSITE" id="PS01044">
    <property type="entry name" value="SQUALEN_PHYTOEN_SYN_1"/>
    <property type="match status" value="1"/>
</dbReference>
<dbReference type="RefSeq" id="WP_188528082.1">
    <property type="nucleotide sequence ID" value="NZ_BMGI01000004.1"/>
</dbReference>
<dbReference type="PANTHER" id="PTHR31480">
    <property type="entry name" value="BIFUNCTIONAL LYCOPENE CYCLASE/PHYTOENE SYNTHASE"/>
    <property type="match status" value="1"/>
</dbReference>
<dbReference type="Gene3D" id="1.10.600.10">
    <property type="entry name" value="Farnesyl Diphosphate Synthase"/>
    <property type="match status" value="1"/>
</dbReference>
<dbReference type="CDD" id="cd00683">
    <property type="entry name" value="Trans_IPPS_HH"/>
    <property type="match status" value="1"/>
</dbReference>
<dbReference type="InterPro" id="IPR008949">
    <property type="entry name" value="Isoprenoid_synthase_dom_sf"/>
</dbReference>